<evidence type="ECO:0000313" key="5">
    <source>
        <dbReference type="Proteomes" id="UP000789342"/>
    </source>
</evidence>
<dbReference type="OrthoDB" id="1562195at2759"/>
<feature type="domain" description="FAM50A/XAP5 C-terminal" evidence="3">
    <location>
        <begin position="217"/>
        <end position="353"/>
    </location>
</feature>
<feature type="coiled-coil region" evidence="1">
    <location>
        <begin position="83"/>
        <end position="110"/>
    </location>
</feature>
<name>A0A9N9FCV3_9GLOM</name>
<dbReference type="InterPro" id="IPR007005">
    <property type="entry name" value="XAP5"/>
</dbReference>
<protein>
    <submittedName>
        <fullName evidence="4">17960_t:CDS:1</fullName>
    </submittedName>
</protein>
<reference evidence="4" key="1">
    <citation type="submission" date="2021-06" db="EMBL/GenBank/DDBJ databases">
        <authorList>
            <person name="Kallberg Y."/>
            <person name="Tangrot J."/>
            <person name="Rosling A."/>
        </authorList>
    </citation>
    <scope>NUCLEOTIDE SEQUENCE</scope>
    <source>
        <strain evidence="4">CL551</strain>
    </source>
</reference>
<evidence type="ECO:0000259" key="3">
    <source>
        <dbReference type="Pfam" id="PF04921"/>
    </source>
</evidence>
<accession>A0A9N9FCV3</accession>
<dbReference type="InterPro" id="IPR048337">
    <property type="entry name" value="FAM50A/XAP5_C"/>
</dbReference>
<proteinExistence type="predicted"/>
<feature type="compositionally biased region" description="Basic and acidic residues" evidence="2">
    <location>
        <begin position="153"/>
        <end position="165"/>
    </location>
</feature>
<dbReference type="GO" id="GO:0005634">
    <property type="term" value="C:nucleus"/>
    <property type="evidence" value="ECO:0007669"/>
    <property type="project" value="InterPro"/>
</dbReference>
<sequence>MAEYKGASSEGQRQAMLEKKRAKMLSDFEKQREKIAKVTIKAHRSFILSFKDNQVNITTSKFVTQYDDVEDSLKKETIGLVKLEDFQKIRKELQVQKEREAARTAELKDDKIKKKRKKKEKVKLSFYLDDAEDDQIDDDSAIKNGSTINTIDSENKNDNVEEKTESLSPPKKRPKLGKNPNVDTSFLPDRDREEEERKEREKLRLEWLRKQEEIKEEKISVTYSYWDGTGHRKTVACKKGDSIADFLEKCRLQFHELRGVSVDNLIYVKEDLIIPHHYTFYDFIINKARGKSGPLFNFDVHDDIRLTHDATVEKDESHAGKVVERNWYEKNKHIFPASRWEVYDPEKNYGKYTIK</sequence>
<dbReference type="PANTHER" id="PTHR12722">
    <property type="entry name" value="XAP-5 PROTEIN-RELATED"/>
    <property type="match status" value="1"/>
</dbReference>
<evidence type="ECO:0000256" key="1">
    <source>
        <dbReference type="SAM" id="Coils"/>
    </source>
</evidence>
<gene>
    <name evidence="4" type="ORF">AMORRO_LOCUS4394</name>
</gene>
<feature type="compositionally biased region" description="Polar residues" evidence="2">
    <location>
        <begin position="143"/>
        <end position="152"/>
    </location>
</feature>
<dbReference type="GO" id="GO:0006325">
    <property type="term" value="P:chromatin organization"/>
    <property type="evidence" value="ECO:0007669"/>
    <property type="project" value="TreeGrafter"/>
</dbReference>
<dbReference type="EMBL" id="CAJVPV010002389">
    <property type="protein sequence ID" value="CAG8524972.1"/>
    <property type="molecule type" value="Genomic_DNA"/>
</dbReference>
<evidence type="ECO:0000313" key="4">
    <source>
        <dbReference type="EMBL" id="CAG8524972.1"/>
    </source>
</evidence>
<keyword evidence="1" id="KW-0175">Coiled coil</keyword>
<dbReference type="AlphaFoldDB" id="A0A9N9FCV3"/>
<organism evidence="4 5">
    <name type="scientific">Acaulospora morrowiae</name>
    <dbReference type="NCBI Taxonomy" id="94023"/>
    <lineage>
        <taxon>Eukaryota</taxon>
        <taxon>Fungi</taxon>
        <taxon>Fungi incertae sedis</taxon>
        <taxon>Mucoromycota</taxon>
        <taxon>Glomeromycotina</taxon>
        <taxon>Glomeromycetes</taxon>
        <taxon>Diversisporales</taxon>
        <taxon>Acaulosporaceae</taxon>
        <taxon>Acaulospora</taxon>
    </lineage>
</organism>
<evidence type="ECO:0000256" key="2">
    <source>
        <dbReference type="SAM" id="MobiDB-lite"/>
    </source>
</evidence>
<feature type="region of interest" description="Disordered" evidence="2">
    <location>
        <begin position="137"/>
        <end position="195"/>
    </location>
</feature>
<dbReference type="PANTHER" id="PTHR12722:SF0">
    <property type="entry name" value="PROTEIN FAM50A"/>
    <property type="match status" value="1"/>
</dbReference>
<keyword evidence="5" id="KW-1185">Reference proteome</keyword>
<comment type="caution">
    <text evidence="4">The sequence shown here is derived from an EMBL/GenBank/DDBJ whole genome shotgun (WGS) entry which is preliminary data.</text>
</comment>
<dbReference type="Pfam" id="PF04921">
    <property type="entry name" value="XAP5"/>
    <property type="match status" value="1"/>
</dbReference>
<dbReference type="Proteomes" id="UP000789342">
    <property type="component" value="Unassembled WGS sequence"/>
</dbReference>